<dbReference type="SUPFAM" id="SSF51735">
    <property type="entry name" value="NAD(P)-binding Rossmann-fold domains"/>
    <property type="match status" value="2"/>
</dbReference>
<comment type="subcellular location">
    <subcellularLocation>
        <location evidence="1">Membrane</location>
        <topology evidence="1">Multi-pass membrane protein</topology>
    </subcellularLocation>
</comment>
<dbReference type="Gene3D" id="3.40.50.720">
    <property type="entry name" value="NAD(P)-binding Rossmann-like Domain"/>
    <property type="match status" value="2"/>
</dbReference>
<dbReference type="GO" id="GO:0022857">
    <property type="term" value="F:transmembrane transporter activity"/>
    <property type="evidence" value="ECO:0007669"/>
    <property type="project" value="InterPro"/>
</dbReference>
<accession>A0A0U1LJR9</accession>
<evidence type="ECO:0000256" key="2">
    <source>
        <dbReference type="SAM" id="Phobius"/>
    </source>
</evidence>
<dbReference type="PANTHER" id="PTHR48079:SF8">
    <property type="entry name" value="NAD(P)-BINDING DOMAIN-CONTAINING PROTEIN"/>
    <property type="match status" value="1"/>
</dbReference>
<feature type="domain" description="Ketopantoate reductase N-terminal" evidence="4">
    <location>
        <begin position="358"/>
        <end position="491"/>
    </location>
</feature>
<feature type="transmembrane region" description="Helical" evidence="2">
    <location>
        <begin position="587"/>
        <end position="607"/>
    </location>
</feature>
<feature type="transmembrane region" description="Helical" evidence="2">
    <location>
        <begin position="898"/>
        <end position="920"/>
    </location>
</feature>
<dbReference type="InterPro" id="IPR036259">
    <property type="entry name" value="MFS_trans_sf"/>
</dbReference>
<dbReference type="SUPFAM" id="SSF103473">
    <property type="entry name" value="MFS general substrate transporter"/>
    <property type="match status" value="1"/>
</dbReference>
<feature type="transmembrane region" description="Helical" evidence="2">
    <location>
        <begin position="926"/>
        <end position="944"/>
    </location>
</feature>
<gene>
    <name evidence="5" type="ORF">PISL3812_00599</name>
</gene>
<feature type="transmembrane region" description="Helical" evidence="2">
    <location>
        <begin position="835"/>
        <end position="855"/>
    </location>
</feature>
<keyword evidence="2" id="KW-0812">Transmembrane</keyword>
<dbReference type="InterPro" id="IPR011701">
    <property type="entry name" value="MFS"/>
</dbReference>
<dbReference type="InterPro" id="IPR013332">
    <property type="entry name" value="KPR_N"/>
</dbReference>
<reference evidence="5 6" key="1">
    <citation type="submission" date="2015-04" db="EMBL/GenBank/DDBJ databases">
        <authorList>
            <person name="Syromyatnikov M.Y."/>
            <person name="Popov V.N."/>
        </authorList>
    </citation>
    <scope>NUCLEOTIDE SEQUENCE [LARGE SCALE GENOMIC DNA]</scope>
    <source>
        <strain evidence="5">WF-38-12</strain>
    </source>
</reference>
<evidence type="ECO:0000313" key="5">
    <source>
        <dbReference type="EMBL" id="CRG83248.1"/>
    </source>
</evidence>
<protein>
    <submittedName>
        <fullName evidence="5">Dynein heavy chain 5, axonemal</fullName>
    </submittedName>
</protein>
<feature type="domain" description="NAD-dependent epimerase/dehydratase" evidence="3">
    <location>
        <begin position="4"/>
        <end position="84"/>
    </location>
</feature>
<name>A0A0U1LJR9_TALIS</name>
<dbReference type="GO" id="GO:0016020">
    <property type="term" value="C:membrane"/>
    <property type="evidence" value="ECO:0007669"/>
    <property type="project" value="UniProtKB-SubCell"/>
</dbReference>
<dbReference type="InterPro" id="IPR001509">
    <property type="entry name" value="Epimerase_deHydtase"/>
</dbReference>
<feature type="transmembrane region" description="Helical" evidence="2">
    <location>
        <begin position="758"/>
        <end position="778"/>
    </location>
</feature>
<dbReference type="Gene3D" id="1.20.1250.20">
    <property type="entry name" value="MFS general substrate transporter like domains"/>
    <property type="match status" value="1"/>
</dbReference>
<evidence type="ECO:0000313" key="6">
    <source>
        <dbReference type="Proteomes" id="UP000054383"/>
    </source>
</evidence>
<proteinExistence type="predicted"/>
<dbReference type="InterPro" id="IPR036291">
    <property type="entry name" value="NAD(P)-bd_dom_sf"/>
</dbReference>
<evidence type="ECO:0000259" key="3">
    <source>
        <dbReference type="Pfam" id="PF01370"/>
    </source>
</evidence>
<dbReference type="Proteomes" id="UP000054383">
    <property type="component" value="Unassembled WGS sequence"/>
</dbReference>
<keyword evidence="6" id="KW-1185">Reference proteome</keyword>
<evidence type="ECO:0000259" key="4">
    <source>
        <dbReference type="Pfam" id="PF02558"/>
    </source>
</evidence>
<dbReference type="AlphaFoldDB" id="A0A0U1LJR9"/>
<dbReference type="PANTHER" id="PTHR48079">
    <property type="entry name" value="PROTEIN YEEZ"/>
    <property type="match status" value="1"/>
</dbReference>
<dbReference type="Pfam" id="PF07690">
    <property type="entry name" value="MFS_1"/>
    <property type="match status" value="1"/>
</dbReference>
<feature type="transmembrane region" description="Helical" evidence="2">
    <location>
        <begin position="861"/>
        <end position="886"/>
    </location>
</feature>
<feature type="transmembrane region" description="Helical" evidence="2">
    <location>
        <begin position="683"/>
        <end position="710"/>
    </location>
</feature>
<keyword evidence="2" id="KW-0472">Membrane</keyword>
<sequence length="950" mass="101591">MPQVFLTGASGYIGGDILHNLRSTRPAYQLSLLVREAGKASRLAQAYPDIRIVIGDLDSTSLIEEEASHADVIVHAASSSHIKSVEAIARGIARRSASKPSYWIQVSGASVLSIKDIVSGTYGQGTGYVYSDVDGADEFREIISQNKDRRVVDNFLLNLTGPRTALIFPPIIYGEGRGLIKQRSVQVPELARVAIQTKTAVQVGKGESTWSNVHVRDVSDIFVSLVDKAIENAASEDLWNKNGLYFTGSSMLDFAGISKKIAEAAFELNLVDSPSVKEIDHSEANELSPHGAVLWGTNAKQLSQRARWLLGWNPQGNSLEEEIPRAIRAEAASLGMLDRNFTTTDPVFNTMSVERKKIAIFGAGPVGCAFAVHLVKAGHDVTIIGRGQRLANLEKNGSVLEKESERTTAISKTPVKAVGSLDTAQPWDLVLLTITEHQFDEPLFVTLKACPKTTEILFMFNTFASLDKYFDVLGKERCIMGFPAIMAFFHDGALVHKILSFGQITIIASPKWRSIFSSAGIKCVHEPDMQSWLRTHAAMVVGVMSAAVAAAESKSGVTWAEAQRSAGAAREGLQLTKKLGNSITPKFIQYISLTAPSFVLTGLLWILTRVPAMRNNPQVLPNWKQEMLGLVASIIAAAPSDDDISWIGSTQPFLMFLVSVIAGPTVDAGHLRPLLGIGSRLTVLGMFMTSLCTAFWQVFLAQAVAMGLGFGCLYVPAPTVVSQYFHASTALAMGPSSAGGALGGAIYSIIFTHLQPRIGFGWATRVIALTLLPVLITMKSRATPTSKYPLVDKSAFRHAVPPAQPGPWYLLVIINASSLLGRLVPGYYADMLGSINVQTTVALAGGIMTFCLVVNKDTPGLVVYCVSYGFCAGAFMGLPAAGVVNLSLEKKSMIGTRLGKTLATVGCGVLVSNPIAAAILNGRGGWVGAGCLVWCAAFGVLCMSGSEPGG</sequence>
<evidence type="ECO:0000256" key="1">
    <source>
        <dbReference type="ARBA" id="ARBA00004141"/>
    </source>
</evidence>
<dbReference type="Pfam" id="PF01370">
    <property type="entry name" value="Epimerase"/>
    <property type="match status" value="1"/>
</dbReference>
<dbReference type="Pfam" id="PF02558">
    <property type="entry name" value="ApbA"/>
    <property type="match status" value="1"/>
</dbReference>
<keyword evidence="2" id="KW-1133">Transmembrane helix</keyword>
<dbReference type="GO" id="GO:0005737">
    <property type="term" value="C:cytoplasm"/>
    <property type="evidence" value="ECO:0007669"/>
    <property type="project" value="TreeGrafter"/>
</dbReference>
<dbReference type="InterPro" id="IPR051783">
    <property type="entry name" value="NAD(P)-dependent_oxidoreduct"/>
</dbReference>
<dbReference type="EMBL" id="CVMT01000001">
    <property type="protein sequence ID" value="CRG83248.1"/>
    <property type="molecule type" value="Genomic_DNA"/>
</dbReference>
<dbReference type="GO" id="GO:0004029">
    <property type="term" value="F:aldehyde dehydrogenase (NAD+) activity"/>
    <property type="evidence" value="ECO:0007669"/>
    <property type="project" value="TreeGrafter"/>
</dbReference>
<dbReference type="OrthoDB" id="655030at2759"/>
<organism evidence="5 6">
    <name type="scientific">Talaromyces islandicus</name>
    <name type="common">Penicillium islandicum</name>
    <dbReference type="NCBI Taxonomy" id="28573"/>
    <lineage>
        <taxon>Eukaryota</taxon>
        <taxon>Fungi</taxon>
        <taxon>Dikarya</taxon>
        <taxon>Ascomycota</taxon>
        <taxon>Pezizomycotina</taxon>
        <taxon>Eurotiomycetes</taxon>
        <taxon>Eurotiomycetidae</taxon>
        <taxon>Eurotiales</taxon>
        <taxon>Trichocomaceae</taxon>
        <taxon>Talaromyces</taxon>
        <taxon>Talaromyces sect. Islandici</taxon>
    </lineage>
</organism>
<feature type="transmembrane region" description="Helical" evidence="2">
    <location>
        <begin position="730"/>
        <end position="751"/>
    </location>
</feature>